<feature type="transmembrane region" description="Helical" evidence="1">
    <location>
        <begin position="6"/>
        <end position="27"/>
    </location>
</feature>
<evidence type="ECO:0000313" key="3">
    <source>
        <dbReference type="Proteomes" id="UP001062263"/>
    </source>
</evidence>
<sequence length="62" mass="6610">MLTSVLDFLSMIAGMVMACAAGLVLAGGFVLLKLLGLLVFVLVGGWYLCSWLWDWAAGWMGA</sequence>
<keyword evidence="1" id="KW-0472">Membrane</keyword>
<dbReference type="EMBL" id="AP025943">
    <property type="protein sequence ID" value="BDL42634.1"/>
    <property type="molecule type" value="Genomic_DNA"/>
</dbReference>
<evidence type="ECO:0000256" key="1">
    <source>
        <dbReference type="SAM" id="Phobius"/>
    </source>
</evidence>
<gene>
    <name evidence="2" type="ORF">Abiwalacus_02080</name>
</gene>
<keyword evidence="1" id="KW-1133">Transmembrane helix</keyword>
<proteinExistence type="predicted"/>
<reference evidence="2" key="1">
    <citation type="submission" date="2022-06" db="EMBL/GenBank/DDBJ databases">
        <title>Akkermansia biwalacus sp. nov., an anaerobic mucin-degrading bacterium isolated from human intestine.</title>
        <authorList>
            <person name="Kobayashi Y."/>
            <person name="Inoue S."/>
            <person name="Kawahara T."/>
            <person name="Kohda N."/>
        </authorList>
    </citation>
    <scope>NUCLEOTIDE SEQUENCE</scope>
    <source>
        <strain evidence="2">WON2089</strain>
    </source>
</reference>
<dbReference type="Proteomes" id="UP001062263">
    <property type="component" value="Chromosome"/>
</dbReference>
<feature type="transmembrane region" description="Helical" evidence="1">
    <location>
        <begin position="34"/>
        <end position="53"/>
    </location>
</feature>
<keyword evidence="3" id="KW-1185">Reference proteome</keyword>
<accession>A0ABM7ZDA0</accession>
<name>A0ABM7ZDA0_9BACT</name>
<evidence type="ECO:0000313" key="2">
    <source>
        <dbReference type="EMBL" id="BDL42634.1"/>
    </source>
</evidence>
<keyword evidence="1" id="KW-0812">Transmembrane</keyword>
<dbReference type="RefSeq" id="WP_215434921.1">
    <property type="nucleotide sequence ID" value="NZ_AP025943.1"/>
</dbReference>
<organism evidence="2 3">
    <name type="scientific">Akkermansia biwaensis</name>
    <dbReference type="NCBI Taxonomy" id="2946555"/>
    <lineage>
        <taxon>Bacteria</taxon>
        <taxon>Pseudomonadati</taxon>
        <taxon>Verrucomicrobiota</taxon>
        <taxon>Verrucomicrobiia</taxon>
        <taxon>Verrucomicrobiales</taxon>
        <taxon>Akkermansiaceae</taxon>
        <taxon>Akkermansia</taxon>
    </lineage>
</organism>
<protein>
    <submittedName>
        <fullName evidence="2">Uncharacterized protein</fullName>
    </submittedName>
</protein>